<sequence>MRKIGWILSALMLLSLSACDDPGGAGGGGQEGKYAWVLVETVDHELSEQKSTEKNFEFTYTFDYNRGSYGVRSVYDGETREVFEKKYIHGEAYGARCEFSEPPQTIGVGETVTLDVSMTETENTLSGWEGLAHGYAKFVDAEQSFTGSSSSDISFRDGTSSGENRQQTLNTSEGISFVEAEISAIPPEGKRGDRITLRLVFNIGPLAVGTDYVYELKRK</sequence>
<proteinExistence type="predicted"/>
<feature type="compositionally biased region" description="Low complexity" evidence="1">
    <location>
        <begin position="147"/>
        <end position="161"/>
    </location>
</feature>
<dbReference type="PROSITE" id="PS51257">
    <property type="entry name" value="PROKAR_LIPOPROTEIN"/>
    <property type="match status" value="1"/>
</dbReference>
<reference evidence="2" key="1">
    <citation type="submission" date="2019-08" db="EMBL/GenBank/DDBJ databases">
        <authorList>
            <person name="Kucharzyk K."/>
            <person name="Murdoch R.W."/>
            <person name="Higgins S."/>
            <person name="Loffler F."/>
        </authorList>
    </citation>
    <scope>NUCLEOTIDE SEQUENCE</scope>
</reference>
<accession>A0A644XK38</accession>
<feature type="region of interest" description="Disordered" evidence="1">
    <location>
        <begin position="147"/>
        <end position="172"/>
    </location>
</feature>
<gene>
    <name evidence="2" type="ORF">SDC9_62567</name>
</gene>
<organism evidence="2">
    <name type="scientific">bioreactor metagenome</name>
    <dbReference type="NCBI Taxonomy" id="1076179"/>
    <lineage>
        <taxon>unclassified sequences</taxon>
        <taxon>metagenomes</taxon>
        <taxon>ecological metagenomes</taxon>
    </lineage>
</organism>
<comment type="caution">
    <text evidence="2">The sequence shown here is derived from an EMBL/GenBank/DDBJ whole genome shotgun (WGS) entry which is preliminary data.</text>
</comment>
<feature type="compositionally biased region" description="Polar residues" evidence="1">
    <location>
        <begin position="162"/>
        <end position="172"/>
    </location>
</feature>
<evidence type="ECO:0008006" key="3">
    <source>
        <dbReference type="Google" id="ProtNLM"/>
    </source>
</evidence>
<protein>
    <recommendedName>
        <fullName evidence="3">Lipoprotein</fullName>
    </recommendedName>
</protein>
<evidence type="ECO:0000313" key="2">
    <source>
        <dbReference type="EMBL" id="MPM16191.1"/>
    </source>
</evidence>
<dbReference type="AlphaFoldDB" id="A0A644XK38"/>
<evidence type="ECO:0000256" key="1">
    <source>
        <dbReference type="SAM" id="MobiDB-lite"/>
    </source>
</evidence>
<dbReference type="EMBL" id="VSSQ01002567">
    <property type="protein sequence ID" value="MPM16191.1"/>
    <property type="molecule type" value="Genomic_DNA"/>
</dbReference>
<name>A0A644XK38_9ZZZZ</name>